<dbReference type="EMBL" id="JAUJFL010000004">
    <property type="protein sequence ID" value="KAK2605423.1"/>
    <property type="molecule type" value="Genomic_DNA"/>
</dbReference>
<dbReference type="Proteomes" id="UP001265746">
    <property type="component" value="Unassembled WGS sequence"/>
</dbReference>
<dbReference type="InterPro" id="IPR014710">
    <property type="entry name" value="RmlC-like_jellyroll"/>
</dbReference>
<dbReference type="InterPro" id="IPR011051">
    <property type="entry name" value="RmlC_Cupin_sf"/>
</dbReference>
<reference evidence="1" key="1">
    <citation type="submission" date="2023-06" db="EMBL/GenBank/DDBJ databases">
        <authorList>
            <person name="Noh H."/>
        </authorList>
    </citation>
    <scope>NUCLEOTIDE SEQUENCE</scope>
    <source>
        <strain evidence="1">DUCC20226</strain>
    </source>
</reference>
<gene>
    <name evidence="1" type="ORF">N8I77_008260</name>
</gene>
<dbReference type="Gene3D" id="2.60.120.10">
    <property type="entry name" value="Jelly Rolls"/>
    <property type="match status" value="1"/>
</dbReference>
<dbReference type="InterPro" id="IPR047142">
    <property type="entry name" value="OryJ/VirC-like"/>
</dbReference>
<dbReference type="PANTHER" id="PTHR36156:SF2">
    <property type="entry name" value="CUPIN TYPE-2 DOMAIN-CONTAINING PROTEIN"/>
    <property type="match status" value="1"/>
</dbReference>
<keyword evidence="2" id="KW-1185">Reference proteome</keyword>
<name>A0AAD9W279_PHOAM</name>
<evidence type="ECO:0000313" key="1">
    <source>
        <dbReference type="EMBL" id="KAK2605423.1"/>
    </source>
</evidence>
<proteinExistence type="predicted"/>
<sequence length="191" mass="20095">MASSLPNPRRLLVSNQANSTALDQAEPGVEVLVDSLEPTTVLPGMMRALVATHTAIPTSNEEAGRPALNTAPGSGIVMPGGANIYYLDLAPNTDSAMHRTPSTDYVIVLHGELTVVTPPAAFDVVDGKGSYAKVEETVARAGDVVVQRGCMHALANRTGEWVRLMGIVLAAEPVKVEAAGETKELGELWLQ</sequence>
<accession>A0AAD9W279</accession>
<protein>
    <submittedName>
        <fullName evidence="1">Uncharacterized protein</fullName>
    </submittedName>
</protein>
<comment type="caution">
    <text evidence="1">The sequence shown here is derived from an EMBL/GenBank/DDBJ whole genome shotgun (WGS) entry which is preliminary data.</text>
</comment>
<organism evidence="1 2">
    <name type="scientific">Phomopsis amygdali</name>
    <name type="common">Fusicoccum amygdali</name>
    <dbReference type="NCBI Taxonomy" id="1214568"/>
    <lineage>
        <taxon>Eukaryota</taxon>
        <taxon>Fungi</taxon>
        <taxon>Dikarya</taxon>
        <taxon>Ascomycota</taxon>
        <taxon>Pezizomycotina</taxon>
        <taxon>Sordariomycetes</taxon>
        <taxon>Sordariomycetidae</taxon>
        <taxon>Diaporthales</taxon>
        <taxon>Diaporthaceae</taxon>
        <taxon>Diaporthe</taxon>
    </lineage>
</organism>
<dbReference type="CDD" id="cd02231">
    <property type="entry name" value="cupin_BLL6423-like"/>
    <property type="match status" value="1"/>
</dbReference>
<dbReference type="SUPFAM" id="SSF51182">
    <property type="entry name" value="RmlC-like cupins"/>
    <property type="match status" value="1"/>
</dbReference>
<dbReference type="AlphaFoldDB" id="A0AAD9W279"/>
<evidence type="ECO:0000313" key="2">
    <source>
        <dbReference type="Proteomes" id="UP001265746"/>
    </source>
</evidence>
<dbReference type="PANTHER" id="PTHR36156">
    <property type="entry name" value="SLR2101 PROTEIN"/>
    <property type="match status" value="1"/>
</dbReference>